<dbReference type="Pfam" id="PF13637">
    <property type="entry name" value="Ank_4"/>
    <property type="match status" value="1"/>
</dbReference>
<evidence type="ECO:0000256" key="1">
    <source>
        <dbReference type="ARBA" id="ARBA00022737"/>
    </source>
</evidence>
<dbReference type="Pfam" id="PF12796">
    <property type="entry name" value="Ank_2"/>
    <property type="match status" value="4"/>
</dbReference>
<keyword evidence="5" id="KW-1185">Reference proteome</keyword>
<protein>
    <submittedName>
        <fullName evidence="4">Ankyrin repeat, PH and SEC7 domain containing protein secG</fullName>
    </submittedName>
</protein>
<reference evidence="4 5" key="1">
    <citation type="submission" date="2016-10" db="EMBL/GenBank/DDBJ databases">
        <title>Genome sequence of the ascomycete fungus Penicillium subrubescens.</title>
        <authorList>
            <person name="De Vries R.P."/>
            <person name="Peng M."/>
            <person name="Dilokpimol A."/>
            <person name="Hilden K."/>
            <person name="Makela M.R."/>
            <person name="Grigoriev I."/>
            <person name="Riley R."/>
            <person name="Granchi Z."/>
        </authorList>
    </citation>
    <scope>NUCLEOTIDE SEQUENCE [LARGE SCALE GENOMIC DNA]</scope>
    <source>
        <strain evidence="4 5">CBS 132785</strain>
    </source>
</reference>
<name>A0A1Q5U2W2_9EURO</name>
<evidence type="ECO:0000256" key="3">
    <source>
        <dbReference type="PROSITE-ProRule" id="PRU00023"/>
    </source>
</evidence>
<dbReference type="SMART" id="SM00248">
    <property type="entry name" value="ANK"/>
    <property type="match status" value="15"/>
</dbReference>
<keyword evidence="2 3" id="KW-0040">ANK repeat</keyword>
<dbReference type="SUPFAM" id="SSF48403">
    <property type="entry name" value="Ankyrin repeat"/>
    <property type="match status" value="2"/>
</dbReference>
<dbReference type="Gene3D" id="1.25.40.20">
    <property type="entry name" value="Ankyrin repeat-containing domain"/>
    <property type="match status" value="4"/>
</dbReference>
<dbReference type="PANTHER" id="PTHR24198">
    <property type="entry name" value="ANKYRIN REPEAT AND PROTEIN KINASE DOMAIN-CONTAINING PROTEIN"/>
    <property type="match status" value="1"/>
</dbReference>
<dbReference type="PROSITE" id="PS50088">
    <property type="entry name" value="ANK_REPEAT"/>
    <property type="match status" value="6"/>
</dbReference>
<feature type="repeat" description="ANK" evidence="3">
    <location>
        <begin position="232"/>
        <end position="264"/>
    </location>
</feature>
<sequence length="630" mass="70797">MSQNLRCDTSNRLFELPPEILLYLWEFFDSSRDLFAMACVNRISNDIFLPCLYTFNVRRQESSALIWAAQNNTIALANRLLNEYRANANTTDNRSRTPVFHAIQFGSEEMIRTLLESTADINWQDDRNQTPLLYALQRGHLSMARVLLRHCNPSVDCTDSMRRNAIWYAVASCDEQLVQLLLERQSDIWMMDYRQTTPLNLAISKRNLPIIQLLLDHSQAHPSQPRLVDVNAGDHPLCLAVQAGLKEIAHTLIKYGAELHVRDRYNQPLLHQAASNGHYDVTQLLLGHGVDVNSADLGGRTALHFAAFFGHGSTTKLLLSTPGIDIAACDNEGATPLCAAARGNHRSVALQILAKEPTNINARGLGEKTALHFAVENRDTHLASLLVKLDSLDPNTCDDQGWTALSYAAGQGDLRIMELLLTRSDLELNVSRAPPIYLAAERGHLEVVRRLVSLQHVDINQTYWQKSPLFIAIENGYRRIAKLLLKQGSRLNVNAKTSLGDTALHIAVSYGNSEIVELLLRDDRLDVTGTNRYGESALELAARNGKEHVVRLFCHDRRARNARHFRSAMEATSNLRILYLLQGQLMRHGVEHGVRRSARLAGGSYQIIESRTRPSLRRSARLSQSRVRRA</sequence>
<dbReference type="PROSITE" id="PS50297">
    <property type="entry name" value="ANK_REP_REGION"/>
    <property type="match status" value="4"/>
</dbReference>
<comment type="caution">
    <text evidence="4">The sequence shown here is derived from an EMBL/GenBank/DDBJ whole genome shotgun (WGS) entry which is preliminary data.</text>
</comment>
<dbReference type="InterPro" id="IPR036770">
    <property type="entry name" value="Ankyrin_rpt-contain_sf"/>
</dbReference>
<dbReference type="Proteomes" id="UP000186955">
    <property type="component" value="Unassembled WGS sequence"/>
</dbReference>
<dbReference type="Pfam" id="PF00023">
    <property type="entry name" value="Ank"/>
    <property type="match status" value="1"/>
</dbReference>
<feature type="repeat" description="ANK" evidence="3">
    <location>
        <begin position="265"/>
        <end position="297"/>
    </location>
</feature>
<gene>
    <name evidence="4" type="ORF">PENSUB_6197</name>
</gene>
<accession>A0A1Q5U2W2</accession>
<feature type="repeat" description="ANK" evidence="3">
    <location>
        <begin position="464"/>
        <end position="496"/>
    </location>
</feature>
<evidence type="ECO:0000256" key="2">
    <source>
        <dbReference type="ARBA" id="ARBA00023043"/>
    </source>
</evidence>
<evidence type="ECO:0000313" key="4">
    <source>
        <dbReference type="EMBL" id="OKP06830.1"/>
    </source>
</evidence>
<feature type="repeat" description="ANK" evidence="3">
    <location>
        <begin position="499"/>
        <end position="521"/>
    </location>
</feature>
<feature type="repeat" description="ANK" evidence="3">
    <location>
        <begin position="298"/>
        <end position="331"/>
    </location>
</feature>
<feature type="repeat" description="ANK" evidence="3">
    <location>
        <begin position="94"/>
        <end position="126"/>
    </location>
</feature>
<dbReference type="AlphaFoldDB" id="A0A1Q5U2W2"/>
<keyword evidence="1" id="KW-0677">Repeat</keyword>
<organism evidence="4 5">
    <name type="scientific">Penicillium subrubescens</name>
    <dbReference type="NCBI Taxonomy" id="1316194"/>
    <lineage>
        <taxon>Eukaryota</taxon>
        <taxon>Fungi</taxon>
        <taxon>Dikarya</taxon>
        <taxon>Ascomycota</taxon>
        <taxon>Pezizomycotina</taxon>
        <taxon>Eurotiomycetes</taxon>
        <taxon>Eurotiomycetidae</taxon>
        <taxon>Eurotiales</taxon>
        <taxon>Aspergillaceae</taxon>
        <taxon>Penicillium</taxon>
    </lineage>
</organism>
<dbReference type="PANTHER" id="PTHR24198:SF165">
    <property type="entry name" value="ANKYRIN REPEAT-CONTAINING PROTEIN-RELATED"/>
    <property type="match status" value="1"/>
</dbReference>
<dbReference type="InterPro" id="IPR002110">
    <property type="entry name" value="Ankyrin_rpt"/>
</dbReference>
<evidence type="ECO:0000313" key="5">
    <source>
        <dbReference type="Proteomes" id="UP000186955"/>
    </source>
</evidence>
<dbReference type="STRING" id="1316194.A0A1Q5U2W2"/>
<proteinExistence type="predicted"/>
<dbReference type="EMBL" id="MNBE01000587">
    <property type="protein sequence ID" value="OKP06830.1"/>
    <property type="molecule type" value="Genomic_DNA"/>
</dbReference>